<protein>
    <recommendedName>
        <fullName evidence="3 5">Regulatory protein RecX</fullName>
    </recommendedName>
</protein>
<dbReference type="InterPro" id="IPR053926">
    <property type="entry name" value="RecX_HTH_1st"/>
</dbReference>
<dbReference type="HAMAP" id="MF_01114">
    <property type="entry name" value="RecX"/>
    <property type="match status" value="1"/>
</dbReference>
<dbReference type="PANTHER" id="PTHR33602">
    <property type="entry name" value="REGULATORY PROTEIN RECX FAMILY PROTEIN"/>
    <property type="match status" value="1"/>
</dbReference>
<evidence type="ECO:0000259" key="7">
    <source>
        <dbReference type="Pfam" id="PF21981"/>
    </source>
</evidence>
<dbReference type="Pfam" id="PF02631">
    <property type="entry name" value="RecX_HTH2"/>
    <property type="match status" value="1"/>
</dbReference>
<dbReference type="GO" id="GO:0005737">
    <property type="term" value="C:cytoplasm"/>
    <property type="evidence" value="ECO:0007669"/>
    <property type="project" value="UniProtKB-SubCell"/>
</dbReference>
<proteinExistence type="inferred from homology"/>
<evidence type="ECO:0000259" key="8">
    <source>
        <dbReference type="Pfam" id="PF21982"/>
    </source>
</evidence>
<dbReference type="InterPro" id="IPR053924">
    <property type="entry name" value="RecX_HTH_2nd"/>
</dbReference>
<keyword evidence="4 5" id="KW-0963">Cytoplasm</keyword>
<dbReference type="InterPro" id="IPR003783">
    <property type="entry name" value="Regulatory_RecX"/>
</dbReference>
<name>A0A2W1NDT2_PAEXE</name>
<dbReference type="OrthoDB" id="5421057at2"/>
<dbReference type="Pfam" id="PF21981">
    <property type="entry name" value="RecX_HTH3"/>
    <property type="match status" value="1"/>
</dbReference>
<dbReference type="PANTHER" id="PTHR33602:SF1">
    <property type="entry name" value="REGULATORY PROTEIN RECX FAMILY PROTEIN"/>
    <property type="match status" value="1"/>
</dbReference>
<dbReference type="EMBL" id="NHRJ02000001">
    <property type="protein sequence ID" value="PZE22869.1"/>
    <property type="molecule type" value="Genomic_DNA"/>
</dbReference>
<dbReference type="InterPro" id="IPR053925">
    <property type="entry name" value="RecX_HTH_3rd"/>
</dbReference>
<evidence type="ECO:0000256" key="1">
    <source>
        <dbReference type="ARBA" id="ARBA00004496"/>
    </source>
</evidence>
<sequence>MTSEQQQHGLITKVERQTRSKDRYNLYVDDQFAFSLHEDVLIKYRLIKGARISTAEMRQIAQAQERQQAYLDAVRLLSIRLRSEHELAFRLKQKGYDAAIVEASLERLRAEQYVNDTLFAEQLTHQRIGSQRKGRQWVKQELLHKGLKPEQINHALDQVDVEVEFRSAFDLASKKYRSEGDADQLKLKRKTIALLQRRGYSSDIISRVMRQLGDSVDEAGAAGFDDYLN</sequence>
<feature type="domain" description="RecX third three-helical" evidence="7">
    <location>
        <begin position="162"/>
        <end position="209"/>
    </location>
</feature>
<comment type="caution">
    <text evidence="9">The sequence shown here is derived from an EMBL/GenBank/DDBJ whole genome shotgun (WGS) entry which is preliminary data.</text>
</comment>
<evidence type="ECO:0000259" key="6">
    <source>
        <dbReference type="Pfam" id="PF02631"/>
    </source>
</evidence>
<feature type="domain" description="RecX first three-helical" evidence="8">
    <location>
        <begin position="69"/>
        <end position="108"/>
    </location>
</feature>
<comment type="function">
    <text evidence="5">Modulates RecA activity.</text>
</comment>
<keyword evidence="10" id="KW-1185">Reference proteome</keyword>
<dbReference type="Pfam" id="PF21982">
    <property type="entry name" value="RecX_HTH1"/>
    <property type="match status" value="1"/>
</dbReference>
<evidence type="ECO:0000256" key="5">
    <source>
        <dbReference type="HAMAP-Rule" id="MF_01114"/>
    </source>
</evidence>
<dbReference type="GO" id="GO:0006282">
    <property type="term" value="P:regulation of DNA repair"/>
    <property type="evidence" value="ECO:0007669"/>
    <property type="project" value="UniProtKB-UniRule"/>
</dbReference>
<organism evidence="9 10">
    <name type="scientific">Paenibacillus xerothermodurans</name>
    <dbReference type="NCBI Taxonomy" id="1977292"/>
    <lineage>
        <taxon>Bacteria</taxon>
        <taxon>Bacillati</taxon>
        <taxon>Bacillota</taxon>
        <taxon>Bacilli</taxon>
        <taxon>Bacillales</taxon>
        <taxon>Paenibacillaceae</taxon>
        <taxon>Paenibacillus</taxon>
    </lineage>
</organism>
<dbReference type="AlphaFoldDB" id="A0A2W1NDT2"/>
<dbReference type="InterPro" id="IPR036388">
    <property type="entry name" value="WH-like_DNA-bd_sf"/>
</dbReference>
<evidence type="ECO:0000313" key="10">
    <source>
        <dbReference type="Proteomes" id="UP000214746"/>
    </source>
</evidence>
<accession>A0A2W1NDT2</accession>
<gene>
    <name evidence="5" type="primary">recX</name>
    <name evidence="9" type="ORF">CBW46_000945</name>
</gene>
<comment type="similarity">
    <text evidence="2 5">Belongs to the RecX family.</text>
</comment>
<evidence type="ECO:0000256" key="4">
    <source>
        <dbReference type="ARBA" id="ARBA00022490"/>
    </source>
</evidence>
<evidence type="ECO:0000256" key="3">
    <source>
        <dbReference type="ARBA" id="ARBA00018111"/>
    </source>
</evidence>
<evidence type="ECO:0000256" key="2">
    <source>
        <dbReference type="ARBA" id="ARBA00009695"/>
    </source>
</evidence>
<dbReference type="Proteomes" id="UP000214746">
    <property type="component" value="Unassembled WGS sequence"/>
</dbReference>
<comment type="subcellular location">
    <subcellularLocation>
        <location evidence="1 5">Cytoplasm</location>
    </subcellularLocation>
</comment>
<reference evidence="9" key="1">
    <citation type="submission" date="2018-06" db="EMBL/GenBank/DDBJ databases">
        <title>Paenibacillus xerothermodurans sp. nov. an extremely dry heat resistant spore forming bacterium isolated from the soil of Cape Canaveral, Florida.</title>
        <authorList>
            <person name="Seuylemezian A."/>
            <person name="Kaur N."/>
            <person name="Patil P."/>
            <person name="Patil P."/>
            <person name="Mayilraj S."/>
            <person name="Vaishampayan P."/>
        </authorList>
    </citation>
    <scope>NUCLEOTIDE SEQUENCE [LARGE SCALE GENOMIC DNA]</scope>
    <source>
        <strain evidence="9">ATCC 27380</strain>
    </source>
</reference>
<evidence type="ECO:0000313" key="9">
    <source>
        <dbReference type="EMBL" id="PZE22869.1"/>
    </source>
</evidence>
<feature type="domain" description="RecX second three-helical" evidence="6">
    <location>
        <begin position="115"/>
        <end position="156"/>
    </location>
</feature>
<dbReference type="Gene3D" id="1.10.10.10">
    <property type="entry name" value="Winged helix-like DNA-binding domain superfamily/Winged helix DNA-binding domain"/>
    <property type="match status" value="3"/>
</dbReference>